<dbReference type="InterPro" id="IPR036397">
    <property type="entry name" value="RNaseH_sf"/>
</dbReference>
<accession>A0A4Y2EZS6</accession>
<name>A0A4Y2EZS6_ARAVE</name>
<sequence>MSLVIDCERFMDHSFLRKKQYLFGYVGNLAFPQIKEDPSNFVFQQDGAPPHWATEVRRLPRIWIGRSGPDDLMLHSWPPRSPDMTPCDFFHQGFVKDKVYVPLLPRNLCELKQRISVAVQSITSDTLQRV</sequence>
<gene>
    <name evidence="1" type="ORF">AVEN_208893_1</name>
</gene>
<keyword evidence="2" id="KW-1185">Reference proteome</keyword>
<evidence type="ECO:0000313" key="2">
    <source>
        <dbReference type="Proteomes" id="UP000499080"/>
    </source>
</evidence>
<evidence type="ECO:0008006" key="3">
    <source>
        <dbReference type="Google" id="ProtNLM"/>
    </source>
</evidence>
<dbReference type="Proteomes" id="UP000499080">
    <property type="component" value="Unassembled WGS sequence"/>
</dbReference>
<dbReference type="GO" id="GO:0003676">
    <property type="term" value="F:nucleic acid binding"/>
    <property type="evidence" value="ECO:0007669"/>
    <property type="project" value="InterPro"/>
</dbReference>
<dbReference type="AlphaFoldDB" id="A0A4Y2EZS6"/>
<reference evidence="1 2" key="1">
    <citation type="journal article" date="2019" name="Sci. Rep.">
        <title>Orb-weaving spider Araneus ventricosus genome elucidates the spidroin gene catalogue.</title>
        <authorList>
            <person name="Kono N."/>
            <person name="Nakamura H."/>
            <person name="Ohtoshi R."/>
            <person name="Moran D.A.P."/>
            <person name="Shinohara A."/>
            <person name="Yoshida Y."/>
            <person name="Fujiwara M."/>
            <person name="Mori M."/>
            <person name="Tomita M."/>
            <person name="Arakawa K."/>
        </authorList>
    </citation>
    <scope>NUCLEOTIDE SEQUENCE [LARGE SCALE GENOMIC DNA]</scope>
</reference>
<dbReference type="PANTHER" id="PTHR47326:SF1">
    <property type="entry name" value="HTH PSQ-TYPE DOMAIN-CONTAINING PROTEIN"/>
    <property type="match status" value="1"/>
</dbReference>
<dbReference type="EMBL" id="BGPR01000768">
    <property type="protein sequence ID" value="GBM34733.1"/>
    <property type="molecule type" value="Genomic_DNA"/>
</dbReference>
<dbReference type="PANTHER" id="PTHR47326">
    <property type="entry name" value="TRANSPOSABLE ELEMENT TC3 TRANSPOSASE-LIKE PROTEIN"/>
    <property type="match status" value="1"/>
</dbReference>
<protein>
    <recommendedName>
        <fullName evidence="3">Tc1-like transposase DDE domain-containing protein</fullName>
    </recommendedName>
</protein>
<evidence type="ECO:0000313" key="1">
    <source>
        <dbReference type="EMBL" id="GBM34733.1"/>
    </source>
</evidence>
<dbReference type="Gene3D" id="3.30.420.10">
    <property type="entry name" value="Ribonuclease H-like superfamily/Ribonuclease H"/>
    <property type="match status" value="1"/>
</dbReference>
<organism evidence="1 2">
    <name type="scientific">Araneus ventricosus</name>
    <name type="common">Orbweaver spider</name>
    <name type="synonym">Epeira ventricosa</name>
    <dbReference type="NCBI Taxonomy" id="182803"/>
    <lineage>
        <taxon>Eukaryota</taxon>
        <taxon>Metazoa</taxon>
        <taxon>Ecdysozoa</taxon>
        <taxon>Arthropoda</taxon>
        <taxon>Chelicerata</taxon>
        <taxon>Arachnida</taxon>
        <taxon>Araneae</taxon>
        <taxon>Araneomorphae</taxon>
        <taxon>Entelegynae</taxon>
        <taxon>Araneoidea</taxon>
        <taxon>Araneidae</taxon>
        <taxon>Araneus</taxon>
    </lineage>
</organism>
<proteinExistence type="predicted"/>
<dbReference type="OrthoDB" id="6435261at2759"/>
<comment type="caution">
    <text evidence="1">The sequence shown here is derived from an EMBL/GenBank/DDBJ whole genome shotgun (WGS) entry which is preliminary data.</text>
</comment>